<name>A0A8S1JDZ1_9CHLO</name>
<dbReference type="SMART" id="SM00338">
    <property type="entry name" value="BRLZ"/>
    <property type="match status" value="1"/>
</dbReference>
<feature type="compositionally biased region" description="Polar residues" evidence="2">
    <location>
        <begin position="429"/>
        <end position="458"/>
    </location>
</feature>
<dbReference type="PROSITE" id="PS50217">
    <property type="entry name" value="BZIP"/>
    <property type="match status" value="1"/>
</dbReference>
<evidence type="ECO:0000256" key="2">
    <source>
        <dbReference type="SAM" id="MobiDB-lite"/>
    </source>
</evidence>
<dbReference type="InterPro" id="IPR046347">
    <property type="entry name" value="bZIP_sf"/>
</dbReference>
<dbReference type="OrthoDB" id="2015618at2759"/>
<evidence type="ECO:0000256" key="1">
    <source>
        <dbReference type="SAM" id="Coils"/>
    </source>
</evidence>
<feature type="coiled-coil region" evidence="1">
    <location>
        <begin position="174"/>
        <end position="208"/>
    </location>
</feature>
<feature type="region of interest" description="Disordered" evidence="2">
    <location>
        <begin position="113"/>
        <end position="167"/>
    </location>
</feature>
<accession>A0A8S1JDZ1</accession>
<sequence length="613" mass="66464">MDVPPPRPPGSSAGAVPRLSPDVQSLASGLTAVGVALPEPRSGEKKARTVPAGAVAGANVVPLVMDDQNRLYSASILTSPGDLVRAFQQSPEHAPLLQQLRLSGLQVRQTPFARPAPKTQWPSPNGHDGPPATSGGFNAGGWRGHQKEGRDCRSSLEDPQALSDKVEKRLVQNREAARRCRQRKQEYLRKLEQEVEALRRKLNARGAQAATGANGKSQPASASDQIAGDRADFIRWRNEELKLVHCIRDLMQDGDDGKLQEVVDTLFNQQIRMCNDRRRLIASGRWHLLASGTELNPAQRLLLWLGGVRPSLTFKTTIHMLAAVKGAMGSHDMLFLRQLLEKIIEKEKELQGRHNDERDKLGLELGWPLKGAADRPAQHDEPTSAGQRDSINSVEEDLHSAGGDEPGSPEAAEDNSMEEASAPCRESASVGNSDQGAASPSHMSCSGEASNGNGSKPTVQPAIPESLAHLGSNLGWQGVGWGQQAVVQGRGPAKGEDEGNRRRREQLARKFQGIIDVLADAETFRSDLLTQSRLNLSLRTFAMLLIAPAELAERTNNLVELAVRSIMPLEALQSPSCPRFGSFSSVTTRPRSETPASPCSLPFDPPRCRSGFF</sequence>
<organism evidence="4 5">
    <name type="scientific">Ostreobium quekettii</name>
    <dbReference type="NCBI Taxonomy" id="121088"/>
    <lineage>
        <taxon>Eukaryota</taxon>
        <taxon>Viridiplantae</taxon>
        <taxon>Chlorophyta</taxon>
        <taxon>core chlorophytes</taxon>
        <taxon>Ulvophyceae</taxon>
        <taxon>TCBD clade</taxon>
        <taxon>Bryopsidales</taxon>
        <taxon>Ostreobineae</taxon>
        <taxon>Ostreobiaceae</taxon>
        <taxon>Ostreobium</taxon>
    </lineage>
</organism>
<feature type="region of interest" description="Disordered" evidence="2">
    <location>
        <begin position="395"/>
        <end position="461"/>
    </location>
</feature>
<feature type="region of interest" description="Disordered" evidence="2">
    <location>
        <begin position="371"/>
        <end position="390"/>
    </location>
</feature>
<evidence type="ECO:0000313" key="5">
    <source>
        <dbReference type="Proteomes" id="UP000708148"/>
    </source>
</evidence>
<keyword evidence="5" id="KW-1185">Reference proteome</keyword>
<protein>
    <recommendedName>
        <fullName evidence="3">BZIP domain-containing protein</fullName>
    </recommendedName>
</protein>
<proteinExistence type="predicted"/>
<feature type="compositionally biased region" description="Basic and acidic residues" evidence="2">
    <location>
        <begin position="372"/>
        <end position="382"/>
    </location>
</feature>
<feature type="domain" description="BZIP" evidence="3">
    <location>
        <begin position="163"/>
        <end position="201"/>
    </location>
</feature>
<keyword evidence="1" id="KW-0175">Coiled coil</keyword>
<dbReference type="PROSITE" id="PS00036">
    <property type="entry name" value="BZIP_BASIC"/>
    <property type="match status" value="1"/>
</dbReference>
<evidence type="ECO:0000313" key="4">
    <source>
        <dbReference type="EMBL" id="CAD7705469.1"/>
    </source>
</evidence>
<dbReference type="GO" id="GO:0003700">
    <property type="term" value="F:DNA-binding transcription factor activity"/>
    <property type="evidence" value="ECO:0007669"/>
    <property type="project" value="InterPro"/>
</dbReference>
<dbReference type="EMBL" id="CAJHUC010003131">
    <property type="protein sequence ID" value="CAD7705469.1"/>
    <property type="molecule type" value="Genomic_DNA"/>
</dbReference>
<dbReference type="Pfam" id="PF00170">
    <property type="entry name" value="bZIP_1"/>
    <property type="match status" value="1"/>
</dbReference>
<gene>
    <name evidence="4" type="ORF">OSTQU699_LOCUS10824</name>
</gene>
<dbReference type="InterPro" id="IPR004827">
    <property type="entry name" value="bZIP"/>
</dbReference>
<dbReference type="PANTHER" id="PTHR45693">
    <property type="entry name" value="TRANSCRIPTION FACTOR TGA9"/>
    <property type="match status" value="1"/>
</dbReference>
<dbReference type="SUPFAM" id="SSF57959">
    <property type="entry name" value="Leucine zipper domain"/>
    <property type="match status" value="1"/>
</dbReference>
<dbReference type="PANTHER" id="PTHR45693:SF31">
    <property type="entry name" value="TRANSCRIPTION FACTOR TGAL10"/>
    <property type="match status" value="1"/>
</dbReference>
<dbReference type="CDD" id="cd14686">
    <property type="entry name" value="bZIP"/>
    <property type="match status" value="1"/>
</dbReference>
<comment type="caution">
    <text evidence="4">The sequence shown here is derived from an EMBL/GenBank/DDBJ whole genome shotgun (WGS) entry which is preliminary data.</text>
</comment>
<reference evidence="4" key="1">
    <citation type="submission" date="2020-12" db="EMBL/GenBank/DDBJ databases">
        <authorList>
            <person name="Iha C."/>
        </authorList>
    </citation>
    <scope>NUCLEOTIDE SEQUENCE</scope>
</reference>
<dbReference type="AlphaFoldDB" id="A0A8S1JDZ1"/>
<dbReference type="Proteomes" id="UP000708148">
    <property type="component" value="Unassembled WGS sequence"/>
</dbReference>
<dbReference type="Gene3D" id="1.20.5.170">
    <property type="match status" value="1"/>
</dbReference>
<feature type="compositionally biased region" description="Basic and acidic residues" evidence="2">
    <location>
        <begin position="145"/>
        <end position="156"/>
    </location>
</feature>
<evidence type="ECO:0000259" key="3">
    <source>
        <dbReference type="PROSITE" id="PS50217"/>
    </source>
</evidence>